<dbReference type="GO" id="GO:0015297">
    <property type="term" value="F:antiporter activity"/>
    <property type="evidence" value="ECO:0007669"/>
    <property type="project" value="UniProtKB-KW"/>
</dbReference>
<evidence type="ECO:0000256" key="8">
    <source>
        <dbReference type="ARBA" id="ARBA00023136"/>
    </source>
</evidence>
<accession>A0A918RWC5</accession>
<feature type="transmembrane region" description="Helical" evidence="10">
    <location>
        <begin position="191"/>
        <end position="210"/>
    </location>
</feature>
<keyword evidence="7" id="KW-0406">Ion transport</keyword>
<feature type="transmembrane region" description="Helical" evidence="10">
    <location>
        <begin position="71"/>
        <end position="101"/>
    </location>
</feature>
<dbReference type="RefSeq" id="WP_189401501.1">
    <property type="nucleotide sequence ID" value="NZ_BMXA01000004.1"/>
</dbReference>
<evidence type="ECO:0000256" key="3">
    <source>
        <dbReference type="ARBA" id="ARBA00022449"/>
    </source>
</evidence>
<dbReference type="CDD" id="cd13139">
    <property type="entry name" value="MATE_like_14"/>
    <property type="match status" value="1"/>
</dbReference>
<feature type="transmembrane region" description="Helical" evidence="10">
    <location>
        <begin position="262"/>
        <end position="285"/>
    </location>
</feature>
<feature type="transmembrane region" description="Helical" evidence="10">
    <location>
        <begin position="216"/>
        <end position="241"/>
    </location>
</feature>
<dbReference type="EMBL" id="BMXA01000004">
    <property type="protein sequence ID" value="GHA13544.1"/>
    <property type="molecule type" value="Genomic_DNA"/>
</dbReference>
<feature type="transmembrane region" description="Helical" evidence="10">
    <location>
        <begin position="113"/>
        <end position="138"/>
    </location>
</feature>
<feature type="transmembrane region" description="Helical" evidence="10">
    <location>
        <begin position="413"/>
        <end position="431"/>
    </location>
</feature>
<evidence type="ECO:0000256" key="10">
    <source>
        <dbReference type="SAM" id="Phobius"/>
    </source>
</evidence>
<evidence type="ECO:0000313" key="11">
    <source>
        <dbReference type="EMBL" id="GHA13544.1"/>
    </source>
</evidence>
<feature type="transmembrane region" description="Helical" evidence="10">
    <location>
        <begin position="38"/>
        <end position="65"/>
    </location>
</feature>
<evidence type="ECO:0000256" key="2">
    <source>
        <dbReference type="ARBA" id="ARBA00022448"/>
    </source>
</evidence>
<dbReference type="NCBIfam" id="TIGR00797">
    <property type="entry name" value="matE"/>
    <property type="match status" value="1"/>
</dbReference>
<evidence type="ECO:0000313" key="12">
    <source>
        <dbReference type="Proteomes" id="UP000614811"/>
    </source>
</evidence>
<evidence type="ECO:0000256" key="9">
    <source>
        <dbReference type="ARBA" id="ARBA00031636"/>
    </source>
</evidence>
<comment type="caution">
    <text evidence="11">The sequence shown here is derived from an EMBL/GenBank/DDBJ whole genome shotgun (WGS) entry which is preliminary data.</text>
</comment>
<feature type="transmembrane region" description="Helical" evidence="10">
    <location>
        <begin position="158"/>
        <end position="179"/>
    </location>
</feature>
<evidence type="ECO:0000256" key="1">
    <source>
        <dbReference type="ARBA" id="ARBA00004429"/>
    </source>
</evidence>
<keyword evidence="4" id="KW-1003">Cell membrane</keyword>
<dbReference type="Pfam" id="PF01554">
    <property type="entry name" value="MatE"/>
    <property type="match status" value="2"/>
</dbReference>
<feature type="transmembrane region" description="Helical" evidence="10">
    <location>
        <begin position="347"/>
        <end position="371"/>
    </location>
</feature>
<keyword evidence="8 10" id="KW-0472">Membrane</keyword>
<dbReference type="AlphaFoldDB" id="A0A918RWC5"/>
<gene>
    <name evidence="11" type="ORF">GCM10008090_24100</name>
</gene>
<keyword evidence="12" id="KW-1185">Reference proteome</keyword>
<dbReference type="PIRSF" id="PIRSF006603">
    <property type="entry name" value="DinF"/>
    <property type="match status" value="1"/>
</dbReference>
<evidence type="ECO:0000256" key="7">
    <source>
        <dbReference type="ARBA" id="ARBA00023065"/>
    </source>
</evidence>
<reference evidence="11" key="1">
    <citation type="journal article" date="2014" name="Int. J. Syst. Evol. Microbiol.">
        <title>Complete genome sequence of Corynebacterium casei LMG S-19264T (=DSM 44701T), isolated from a smear-ripened cheese.</title>
        <authorList>
            <consortium name="US DOE Joint Genome Institute (JGI-PGF)"/>
            <person name="Walter F."/>
            <person name="Albersmeier A."/>
            <person name="Kalinowski J."/>
            <person name="Ruckert C."/>
        </authorList>
    </citation>
    <scope>NUCLEOTIDE SEQUENCE</scope>
    <source>
        <strain evidence="11">KCTC 12711</strain>
    </source>
</reference>
<sequence length="472" mass="50911">MRVSKHGFRRRIQWIRTVVKTSLADQERDFTRGPINTAVILLAIPMMLEMLMESVFVIVDMFWVAKLGADAIAAVGLTEAVITLCYAIAIGLSMATTAMVARRVGEKNPEAAAVVAVQSLWIGLLVSLAIGLVGALYAHEILVLMGASSQAIDQGAGYTSVMLGGSISIIYIFLLNAIFRGAGDAAIAMRSLWLANGVNLILDPILIFGWGPIPAYGVTGAAIATTIGRSIGIAYQLYHLFDVRGRIRVRASQLRLNTDVALRLAKVSLGGIGQFLIAVSSWIFMMRIMAPYGSVAIAGYTIAVRVIHFTFLPAWGLGNAAATLVGQNLGADRPDRAERSLWRAAQFNFVTLLVVAILLVVFAETVIAVFNPDPAIVSIGAEGLRFFCYGYPLMALGMVALQSLNGAGDTKTPTVINFVAFWLLEIPLAWWLAVEVDLGPSGVFWSILISETVFAALAVWVIRRGNWKQVII</sequence>
<keyword evidence="5 10" id="KW-0812">Transmembrane</keyword>
<comment type="subcellular location">
    <subcellularLocation>
        <location evidence="1">Cell inner membrane</location>
        <topology evidence="1">Multi-pass membrane protein</topology>
    </subcellularLocation>
</comment>
<dbReference type="PANTHER" id="PTHR43298:SF2">
    <property type="entry name" value="FMN_FAD EXPORTER YEEO-RELATED"/>
    <property type="match status" value="1"/>
</dbReference>
<dbReference type="InterPro" id="IPR002528">
    <property type="entry name" value="MATE_fam"/>
</dbReference>
<dbReference type="GO" id="GO:0006811">
    <property type="term" value="P:monoatomic ion transport"/>
    <property type="evidence" value="ECO:0007669"/>
    <property type="project" value="UniProtKB-KW"/>
</dbReference>
<evidence type="ECO:0000256" key="6">
    <source>
        <dbReference type="ARBA" id="ARBA00022989"/>
    </source>
</evidence>
<dbReference type="InterPro" id="IPR048279">
    <property type="entry name" value="MdtK-like"/>
</dbReference>
<organism evidence="11 12">
    <name type="scientific">Arenicella chitinivorans</name>
    <dbReference type="NCBI Taxonomy" id="1329800"/>
    <lineage>
        <taxon>Bacteria</taxon>
        <taxon>Pseudomonadati</taxon>
        <taxon>Pseudomonadota</taxon>
        <taxon>Gammaproteobacteria</taxon>
        <taxon>Arenicellales</taxon>
        <taxon>Arenicellaceae</taxon>
        <taxon>Arenicella</taxon>
    </lineage>
</organism>
<dbReference type="GO" id="GO:0042910">
    <property type="term" value="F:xenobiotic transmembrane transporter activity"/>
    <property type="evidence" value="ECO:0007669"/>
    <property type="project" value="InterPro"/>
</dbReference>
<evidence type="ECO:0000256" key="4">
    <source>
        <dbReference type="ARBA" id="ARBA00022475"/>
    </source>
</evidence>
<evidence type="ECO:0000256" key="5">
    <source>
        <dbReference type="ARBA" id="ARBA00022692"/>
    </source>
</evidence>
<dbReference type="Proteomes" id="UP000614811">
    <property type="component" value="Unassembled WGS sequence"/>
</dbReference>
<name>A0A918RWC5_9GAMM</name>
<dbReference type="InterPro" id="IPR050222">
    <property type="entry name" value="MATE_MdtK"/>
</dbReference>
<dbReference type="PANTHER" id="PTHR43298">
    <property type="entry name" value="MULTIDRUG RESISTANCE PROTEIN NORM-RELATED"/>
    <property type="match status" value="1"/>
</dbReference>
<dbReference type="GO" id="GO:0005886">
    <property type="term" value="C:plasma membrane"/>
    <property type="evidence" value="ECO:0007669"/>
    <property type="project" value="UniProtKB-SubCell"/>
</dbReference>
<keyword evidence="2" id="KW-0813">Transport</keyword>
<protein>
    <recommendedName>
        <fullName evidence="9">Multidrug-efflux transporter</fullName>
    </recommendedName>
</protein>
<feature type="transmembrane region" description="Helical" evidence="10">
    <location>
        <begin position="297"/>
        <end position="326"/>
    </location>
</feature>
<feature type="transmembrane region" description="Helical" evidence="10">
    <location>
        <begin position="443"/>
        <end position="462"/>
    </location>
</feature>
<feature type="transmembrane region" description="Helical" evidence="10">
    <location>
        <begin position="383"/>
        <end position="401"/>
    </location>
</feature>
<keyword evidence="6 10" id="KW-1133">Transmembrane helix</keyword>
<keyword evidence="3" id="KW-0050">Antiport</keyword>
<proteinExistence type="predicted"/>
<reference evidence="11" key="2">
    <citation type="submission" date="2020-09" db="EMBL/GenBank/DDBJ databases">
        <authorList>
            <person name="Sun Q."/>
            <person name="Kim S."/>
        </authorList>
    </citation>
    <scope>NUCLEOTIDE SEQUENCE</scope>
    <source>
        <strain evidence="11">KCTC 12711</strain>
    </source>
</reference>